<dbReference type="OrthoDB" id="3650366at2759"/>
<keyword evidence="2" id="KW-1185">Reference proteome</keyword>
<evidence type="ECO:0000313" key="2">
    <source>
        <dbReference type="Proteomes" id="UP000799291"/>
    </source>
</evidence>
<gene>
    <name evidence="1" type="ORF">K458DRAFT_478262</name>
</gene>
<proteinExistence type="predicted"/>
<dbReference type="EMBL" id="MU005584">
    <property type="protein sequence ID" value="KAF2683328.1"/>
    <property type="molecule type" value="Genomic_DNA"/>
</dbReference>
<dbReference type="Proteomes" id="UP000799291">
    <property type="component" value="Unassembled WGS sequence"/>
</dbReference>
<organism evidence="1 2">
    <name type="scientific">Lentithecium fluviatile CBS 122367</name>
    <dbReference type="NCBI Taxonomy" id="1168545"/>
    <lineage>
        <taxon>Eukaryota</taxon>
        <taxon>Fungi</taxon>
        <taxon>Dikarya</taxon>
        <taxon>Ascomycota</taxon>
        <taxon>Pezizomycotina</taxon>
        <taxon>Dothideomycetes</taxon>
        <taxon>Pleosporomycetidae</taxon>
        <taxon>Pleosporales</taxon>
        <taxon>Massarineae</taxon>
        <taxon>Lentitheciaceae</taxon>
        <taxon>Lentithecium</taxon>
    </lineage>
</organism>
<dbReference type="AlphaFoldDB" id="A0A6G1IYX4"/>
<name>A0A6G1IYX4_9PLEO</name>
<sequence length="330" mass="37085">MSSSQPPPPIHNVLLTIPRTASHLLTQLLNLPAQLSIIRSPNRKDGYLFLSVAAQRFRNKLTERPASQWTEEEKQGLQDAFQTGFDDWVALIEEAERQGKGTYVKEHVHWLVDPVAEERLLEGVDATEAEKHVFKLYMPFPNDSPIAESNNLDNITTLPTPFFSHLSPTFIIRHPALTFPSCLRTTIDIEGLPIALSSPRTQAWECTYSWTLSLYNFYAHHPSFPRATRVKGVTYPIVIDAADLVDEGLVRVYAKAVGFDEECVRFEWGAAGEEEVGRLGAAERRMKSSILGSRGVESGKLGLEHFHSFIREISQHITKISIVYEAKSSS</sequence>
<reference evidence="1" key="1">
    <citation type="journal article" date="2020" name="Stud. Mycol.">
        <title>101 Dothideomycetes genomes: a test case for predicting lifestyles and emergence of pathogens.</title>
        <authorList>
            <person name="Haridas S."/>
            <person name="Albert R."/>
            <person name="Binder M."/>
            <person name="Bloem J."/>
            <person name="Labutti K."/>
            <person name="Salamov A."/>
            <person name="Andreopoulos B."/>
            <person name="Baker S."/>
            <person name="Barry K."/>
            <person name="Bills G."/>
            <person name="Bluhm B."/>
            <person name="Cannon C."/>
            <person name="Castanera R."/>
            <person name="Culley D."/>
            <person name="Daum C."/>
            <person name="Ezra D."/>
            <person name="Gonzalez J."/>
            <person name="Henrissat B."/>
            <person name="Kuo A."/>
            <person name="Liang C."/>
            <person name="Lipzen A."/>
            <person name="Lutzoni F."/>
            <person name="Magnuson J."/>
            <person name="Mondo S."/>
            <person name="Nolan M."/>
            <person name="Ohm R."/>
            <person name="Pangilinan J."/>
            <person name="Park H.-J."/>
            <person name="Ramirez L."/>
            <person name="Alfaro M."/>
            <person name="Sun H."/>
            <person name="Tritt A."/>
            <person name="Yoshinaga Y."/>
            <person name="Zwiers L.-H."/>
            <person name="Turgeon B."/>
            <person name="Goodwin S."/>
            <person name="Spatafora J."/>
            <person name="Crous P."/>
            <person name="Grigoriev I."/>
        </authorList>
    </citation>
    <scope>NUCLEOTIDE SEQUENCE</scope>
    <source>
        <strain evidence="1">CBS 122367</strain>
    </source>
</reference>
<protein>
    <submittedName>
        <fullName evidence="1">Uncharacterized protein</fullName>
    </submittedName>
</protein>
<evidence type="ECO:0000313" key="1">
    <source>
        <dbReference type="EMBL" id="KAF2683328.1"/>
    </source>
</evidence>
<accession>A0A6G1IYX4</accession>